<keyword evidence="1" id="KW-0560">Oxidoreductase</keyword>
<feature type="region of interest" description="Disordered" evidence="2">
    <location>
        <begin position="1"/>
        <end position="31"/>
    </location>
</feature>
<dbReference type="PANTHER" id="PTHR13847:SF150">
    <property type="entry name" value="OXIDOREDUCTASE TDA3-RELATED"/>
    <property type="match status" value="1"/>
</dbReference>
<evidence type="ECO:0000259" key="3">
    <source>
        <dbReference type="Pfam" id="PF01266"/>
    </source>
</evidence>
<dbReference type="AlphaFoldDB" id="A0A8X8Y791"/>
<evidence type="ECO:0000256" key="1">
    <source>
        <dbReference type="ARBA" id="ARBA00023002"/>
    </source>
</evidence>
<dbReference type="GO" id="GO:0005737">
    <property type="term" value="C:cytoplasm"/>
    <property type="evidence" value="ECO:0007669"/>
    <property type="project" value="TreeGrafter"/>
</dbReference>
<dbReference type="Gene3D" id="3.50.50.60">
    <property type="entry name" value="FAD/NAD(P)-binding domain"/>
    <property type="match status" value="1"/>
</dbReference>
<dbReference type="FunFam" id="3.50.50.60:FF:000360">
    <property type="entry name" value="FAD-dependent oxidoreductase family protein"/>
    <property type="match status" value="1"/>
</dbReference>
<dbReference type="GO" id="GO:0016491">
    <property type="term" value="F:oxidoreductase activity"/>
    <property type="evidence" value="ECO:0007669"/>
    <property type="project" value="UniProtKB-KW"/>
</dbReference>
<reference evidence="4" key="1">
    <citation type="submission" date="2018-01" db="EMBL/GenBank/DDBJ databases">
        <authorList>
            <person name="Mao J.F."/>
        </authorList>
    </citation>
    <scope>NUCLEOTIDE SEQUENCE</scope>
    <source>
        <strain evidence="4">Huo1</strain>
        <tissue evidence="4">Leaf</tissue>
    </source>
</reference>
<comment type="caution">
    <text evidence="4">The sequence shown here is derived from an EMBL/GenBank/DDBJ whole genome shotgun (WGS) entry which is preliminary data.</text>
</comment>
<accession>A0A8X8Y791</accession>
<dbReference type="Proteomes" id="UP000298416">
    <property type="component" value="Unassembled WGS sequence"/>
</dbReference>
<reference evidence="4" key="2">
    <citation type="submission" date="2020-08" db="EMBL/GenBank/DDBJ databases">
        <title>Plant Genome Project.</title>
        <authorList>
            <person name="Zhang R.-G."/>
        </authorList>
    </citation>
    <scope>NUCLEOTIDE SEQUENCE</scope>
    <source>
        <strain evidence="4">Huo1</strain>
        <tissue evidence="4">Leaf</tissue>
    </source>
</reference>
<sequence length="301" mass="32506">MASFPPSSLFRNQARQPIPDPIKLSSSQIMDPQNPPKRVIVCGGGIIGVCAAYFLAKKGAAVTVVEQSSIACAASGKAGGFLALDWCDGGPVSSLARASFNLHRSLAEELNGAESYGYRHLTTLSLSIAEATPSGSKRPAPILPPWVDGAAKSPKIIGTTETTAQVHPKLFTKTLLAKAVEVVIGRVESVEAAEAVALVDGRRRRWFWGLGRGVPDEVEQITAVAGKLDLLSLSSTPILALRSSALHFSPAISSSPESFFRWNIVSFPRFWNLLVLCIADYRLGKHISSFRFVSWYFRLRI</sequence>
<dbReference type="Pfam" id="PF01266">
    <property type="entry name" value="DAO"/>
    <property type="match status" value="1"/>
</dbReference>
<protein>
    <recommendedName>
        <fullName evidence="3">FAD dependent oxidoreductase domain-containing protein</fullName>
    </recommendedName>
</protein>
<feature type="domain" description="FAD dependent oxidoreductase" evidence="3">
    <location>
        <begin position="38"/>
        <end position="251"/>
    </location>
</feature>
<dbReference type="InterPro" id="IPR006076">
    <property type="entry name" value="FAD-dep_OxRdtase"/>
</dbReference>
<keyword evidence="5" id="KW-1185">Reference proteome</keyword>
<dbReference type="SUPFAM" id="SSF51905">
    <property type="entry name" value="FAD/NAD(P)-binding domain"/>
    <property type="match status" value="1"/>
</dbReference>
<organism evidence="4">
    <name type="scientific">Salvia splendens</name>
    <name type="common">Scarlet sage</name>
    <dbReference type="NCBI Taxonomy" id="180675"/>
    <lineage>
        <taxon>Eukaryota</taxon>
        <taxon>Viridiplantae</taxon>
        <taxon>Streptophyta</taxon>
        <taxon>Embryophyta</taxon>
        <taxon>Tracheophyta</taxon>
        <taxon>Spermatophyta</taxon>
        <taxon>Magnoliopsida</taxon>
        <taxon>eudicotyledons</taxon>
        <taxon>Gunneridae</taxon>
        <taxon>Pentapetalae</taxon>
        <taxon>asterids</taxon>
        <taxon>lamiids</taxon>
        <taxon>Lamiales</taxon>
        <taxon>Lamiaceae</taxon>
        <taxon>Nepetoideae</taxon>
        <taxon>Mentheae</taxon>
        <taxon>Salviinae</taxon>
        <taxon>Salvia</taxon>
        <taxon>Salvia subgen. Calosphace</taxon>
        <taxon>core Calosphace</taxon>
    </lineage>
</organism>
<evidence type="ECO:0000256" key="2">
    <source>
        <dbReference type="SAM" id="MobiDB-lite"/>
    </source>
</evidence>
<evidence type="ECO:0000313" key="5">
    <source>
        <dbReference type="Proteomes" id="UP000298416"/>
    </source>
</evidence>
<dbReference type="InterPro" id="IPR036188">
    <property type="entry name" value="FAD/NAD-bd_sf"/>
</dbReference>
<evidence type="ECO:0000313" key="4">
    <source>
        <dbReference type="EMBL" id="KAG6425362.1"/>
    </source>
</evidence>
<name>A0A8X8Y791_SALSN</name>
<proteinExistence type="predicted"/>
<feature type="compositionally biased region" description="Polar residues" evidence="2">
    <location>
        <begin position="1"/>
        <end position="15"/>
    </location>
</feature>
<dbReference type="EMBL" id="PNBA02000005">
    <property type="protein sequence ID" value="KAG6425362.1"/>
    <property type="molecule type" value="Genomic_DNA"/>
</dbReference>
<gene>
    <name evidence="4" type="ORF">SASPL_115792</name>
</gene>
<dbReference type="PANTHER" id="PTHR13847">
    <property type="entry name" value="SARCOSINE DEHYDROGENASE-RELATED"/>
    <property type="match status" value="1"/>
</dbReference>